<keyword evidence="7 9" id="KW-0067">ATP-binding</keyword>
<evidence type="ECO:0000256" key="5">
    <source>
        <dbReference type="ARBA" id="ARBA00022695"/>
    </source>
</evidence>
<accession>A0ABX7V9S7</accession>
<keyword evidence="3 9" id="KW-0808">Transferase</keyword>
<keyword evidence="4 9" id="KW-0819">tRNA processing</keyword>
<keyword evidence="5 9" id="KW-0548">Nucleotidyltransferase</keyword>
<evidence type="ECO:0000313" key="11">
    <source>
        <dbReference type="EMBL" id="QTL36526.1"/>
    </source>
</evidence>
<dbReference type="RefSeq" id="WP_209053056.1">
    <property type="nucleotide sequence ID" value="NZ_CP072425.1"/>
</dbReference>
<evidence type="ECO:0000256" key="8">
    <source>
        <dbReference type="ARBA" id="ARBA00048366"/>
    </source>
</evidence>
<dbReference type="HAMAP" id="MF_01852">
    <property type="entry name" value="TsaC"/>
    <property type="match status" value="1"/>
</dbReference>
<dbReference type="Proteomes" id="UP000665025">
    <property type="component" value="Chromosome 1"/>
</dbReference>
<name>A0ABX7V9S7_9GAMM</name>
<dbReference type="InterPro" id="IPR023535">
    <property type="entry name" value="TC-AMP_synthase"/>
</dbReference>
<protein>
    <recommendedName>
        <fullName evidence="9">Threonylcarbamoyl-AMP synthase</fullName>
        <shortName evidence="9">TC-AMP synthase</shortName>
        <ecNumber evidence="9">2.7.7.87</ecNumber>
    </recommendedName>
    <alternativeName>
        <fullName evidence="9">L-threonylcarbamoyladenylate synthase</fullName>
    </alternativeName>
    <alternativeName>
        <fullName evidence="9">t(6)A37 threonylcarbamoyladenosine biosynthesis protein TsaC</fullName>
    </alternativeName>
    <alternativeName>
        <fullName evidence="9">tRNA threonylcarbamoyladenosine biosynthesis protein TsaC</fullName>
    </alternativeName>
</protein>
<dbReference type="EC" id="2.7.7.87" evidence="9"/>
<comment type="catalytic activity">
    <reaction evidence="8 9">
        <text>L-threonine + hydrogencarbonate + ATP = L-threonylcarbamoyladenylate + diphosphate + H2O</text>
        <dbReference type="Rhea" id="RHEA:36407"/>
        <dbReference type="ChEBI" id="CHEBI:15377"/>
        <dbReference type="ChEBI" id="CHEBI:17544"/>
        <dbReference type="ChEBI" id="CHEBI:30616"/>
        <dbReference type="ChEBI" id="CHEBI:33019"/>
        <dbReference type="ChEBI" id="CHEBI:57926"/>
        <dbReference type="ChEBI" id="CHEBI:73682"/>
        <dbReference type="EC" id="2.7.7.87"/>
    </reaction>
</comment>
<sequence length="195" mass="21074">MRSLSERTRYATSVTPKCRRSITTGGLICYPTEAIFGLGCDPDNEQAVHALLALKDRPVEKGLILIADNFAQCLPYVDDSKIPQDKRAEIFSSWPGPVTWLLPVKASAPEWVTGGNPSIAIRVTDHPVVKELCQAFGKPIVSTSANFSGEEPAKTLAEAQAAFGDRVAFYQAGELGKQTSPSQIRDALSGKIIRS</sequence>
<organism evidence="11 12">
    <name type="scientific">Pseudoalteromonas viridis</name>
    <dbReference type="NCBI Taxonomy" id="339617"/>
    <lineage>
        <taxon>Bacteria</taxon>
        <taxon>Pseudomonadati</taxon>
        <taxon>Pseudomonadota</taxon>
        <taxon>Gammaproteobacteria</taxon>
        <taxon>Alteromonadales</taxon>
        <taxon>Pseudoalteromonadaceae</taxon>
        <taxon>Pseudoalteromonas</taxon>
    </lineage>
</organism>
<gene>
    <name evidence="9" type="primary">tsaC</name>
    <name evidence="11" type="ORF">J5X90_05630</name>
</gene>
<dbReference type="PANTHER" id="PTHR17490">
    <property type="entry name" value="SUA5"/>
    <property type="match status" value="1"/>
</dbReference>
<evidence type="ECO:0000256" key="2">
    <source>
        <dbReference type="ARBA" id="ARBA00022490"/>
    </source>
</evidence>
<dbReference type="PROSITE" id="PS51163">
    <property type="entry name" value="YRDC"/>
    <property type="match status" value="1"/>
</dbReference>
<evidence type="ECO:0000256" key="6">
    <source>
        <dbReference type="ARBA" id="ARBA00022741"/>
    </source>
</evidence>
<feature type="domain" description="YrdC-like" evidence="10">
    <location>
        <begin position="12"/>
        <end position="195"/>
    </location>
</feature>
<evidence type="ECO:0000259" key="10">
    <source>
        <dbReference type="PROSITE" id="PS51163"/>
    </source>
</evidence>
<evidence type="ECO:0000256" key="1">
    <source>
        <dbReference type="ARBA" id="ARBA00004496"/>
    </source>
</evidence>
<dbReference type="InterPro" id="IPR017945">
    <property type="entry name" value="DHBP_synth_RibB-like_a/b_dom"/>
</dbReference>
<dbReference type="SUPFAM" id="SSF55821">
    <property type="entry name" value="YrdC/RibB"/>
    <property type="match status" value="1"/>
</dbReference>
<evidence type="ECO:0000256" key="4">
    <source>
        <dbReference type="ARBA" id="ARBA00022694"/>
    </source>
</evidence>
<reference evidence="11 12" key="1">
    <citation type="submission" date="2021-03" db="EMBL/GenBank/DDBJ databases">
        <title>Complete Genome of Pseudoalteromonas viridis Strain BBR56, a new biocontrol bacterial candidate.</title>
        <authorList>
            <person name="Handayani D.P."/>
            <person name="Isnansetyo A."/>
            <person name="Istiqomah I."/>
            <person name="Jumina J."/>
        </authorList>
    </citation>
    <scope>NUCLEOTIDE SEQUENCE [LARGE SCALE GENOMIC DNA]</scope>
    <source>
        <strain evidence="11 12">BBR56</strain>
    </source>
</reference>
<comment type="similarity">
    <text evidence="9">Belongs to the SUA5 family. TsaC subfamily.</text>
</comment>
<comment type="function">
    <text evidence="9">Required for the formation of a threonylcarbamoyl group on adenosine at position 37 (t(6)A37) in tRNAs that read codons beginning with adenine. Catalyzes the conversion of L-threonine, HCO(3)(-)/CO(2) and ATP to give threonylcarbamoyl-AMP (TC-AMP) as the acyladenylate intermediate, with the release of diphosphate.</text>
</comment>
<comment type="subcellular location">
    <subcellularLocation>
        <location evidence="1 9">Cytoplasm</location>
    </subcellularLocation>
</comment>
<evidence type="ECO:0000256" key="7">
    <source>
        <dbReference type="ARBA" id="ARBA00022840"/>
    </source>
</evidence>
<keyword evidence="6 9" id="KW-0547">Nucleotide-binding</keyword>
<dbReference type="InterPro" id="IPR050156">
    <property type="entry name" value="TC-AMP_synthase_SUA5"/>
</dbReference>
<evidence type="ECO:0000256" key="3">
    <source>
        <dbReference type="ARBA" id="ARBA00022679"/>
    </source>
</evidence>
<keyword evidence="2 9" id="KW-0963">Cytoplasm</keyword>
<evidence type="ECO:0000313" key="12">
    <source>
        <dbReference type="Proteomes" id="UP000665025"/>
    </source>
</evidence>
<keyword evidence="12" id="KW-1185">Reference proteome</keyword>
<proteinExistence type="inferred from homology"/>
<evidence type="ECO:0000256" key="9">
    <source>
        <dbReference type="HAMAP-Rule" id="MF_01852"/>
    </source>
</evidence>
<dbReference type="PANTHER" id="PTHR17490:SF18">
    <property type="entry name" value="THREONYLCARBAMOYL-AMP SYNTHASE"/>
    <property type="match status" value="1"/>
</dbReference>
<dbReference type="EMBL" id="CP072425">
    <property type="protein sequence ID" value="QTL36526.1"/>
    <property type="molecule type" value="Genomic_DNA"/>
</dbReference>
<dbReference type="InterPro" id="IPR006070">
    <property type="entry name" value="Sua5-like_dom"/>
</dbReference>
<dbReference type="Gene3D" id="3.90.870.10">
    <property type="entry name" value="DHBP synthase"/>
    <property type="match status" value="1"/>
</dbReference>
<dbReference type="Pfam" id="PF01300">
    <property type="entry name" value="Sua5_yciO_yrdC"/>
    <property type="match status" value="1"/>
</dbReference>